<keyword evidence="1 3" id="KW-0732">Signal</keyword>
<name>A0A562V3V6_9ACTN</name>
<sequence length="466" mass="49411">MPSPHAPPPTPRLARRTTGVLTSLLLSAGLVLTPTSAVHADPLERPNPPVISSTDYPECTTESCEAAGGTGVAGTFVLQAMDDDVVAFDHGWSGPPINRVPAVNGTATLELTPPGYGGWSLYARAVDADGNVSSTVYYSFVVDRLSPPVAGWDLESGPHSVPLANIVPNGPALVPGGETGWAADARLIGVDTADLDGAGHFTAGTGVVDTTRSFSVAAWVNLSDKSTDGNVIGVDGENMSALYVGYLAALDRWVLGVPHTDTQRHRWSYAIAPEAVTVGQWTHLTASVDRETDTASLYVNGELSAQTALPEAWAATGEFRVGNALYRGELTAHWNGRLAAVRVYDRALIAEDIVRGRDDNRPLMWPALTGHWNFDNDCCGEAIDLSGWDRWLALHNGTSFDVGHDWSGYGMVFDGVDDYAATAGQVLRTDNSFTLSAWARVDADTDFGVLGIEGAEQSAISVDYDA</sequence>
<keyword evidence="5" id="KW-0430">Lectin</keyword>
<dbReference type="EMBL" id="VLLL01000006">
    <property type="protein sequence ID" value="TWJ12497.1"/>
    <property type="molecule type" value="Genomic_DNA"/>
</dbReference>
<dbReference type="Gene3D" id="2.60.120.200">
    <property type="match status" value="2"/>
</dbReference>
<keyword evidence="6" id="KW-1185">Reference proteome</keyword>
<feature type="signal peptide" evidence="3">
    <location>
        <begin position="1"/>
        <end position="40"/>
    </location>
</feature>
<protein>
    <submittedName>
        <fullName evidence="5">Concanavalin A-like lectin/glucanase superfamily protein</fullName>
    </submittedName>
</protein>
<keyword evidence="2" id="KW-1015">Disulfide bond</keyword>
<dbReference type="SUPFAM" id="SSF49899">
    <property type="entry name" value="Concanavalin A-like lectins/glucanases"/>
    <property type="match status" value="2"/>
</dbReference>
<dbReference type="InterPro" id="IPR042837">
    <property type="entry name" value="PTX3"/>
</dbReference>
<comment type="caution">
    <text evidence="5">The sequence shown here is derived from an EMBL/GenBank/DDBJ whole genome shotgun (WGS) entry which is preliminary data.</text>
</comment>
<organism evidence="5 6">
    <name type="scientific">Stackebrandtia albiflava</name>
    <dbReference type="NCBI Taxonomy" id="406432"/>
    <lineage>
        <taxon>Bacteria</taxon>
        <taxon>Bacillati</taxon>
        <taxon>Actinomycetota</taxon>
        <taxon>Actinomycetes</taxon>
        <taxon>Glycomycetales</taxon>
        <taxon>Glycomycetaceae</taxon>
        <taxon>Stackebrandtia</taxon>
    </lineage>
</organism>
<evidence type="ECO:0000256" key="3">
    <source>
        <dbReference type="SAM" id="SignalP"/>
    </source>
</evidence>
<dbReference type="SMART" id="SM00560">
    <property type="entry name" value="LamGL"/>
    <property type="match status" value="1"/>
</dbReference>
<evidence type="ECO:0000313" key="6">
    <source>
        <dbReference type="Proteomes" id="UP000321617"/>
    </source>
</evidence>
<dbReference type="PANTHER" id="PTHR46943">
    <property type="entry name" value="PENTRAXIN-RELATED PROTEIN PTX3"/>
    <property type="match status" value="1"/>
</dbReference>
<feature type="domain" description="LamG-like jellyroll fold" evidence="4">
    <location>
        <begin position="212"/>
        <end position="351"/>
    </location>
</feature>
<dbReference type="RefSeq" id="WP_158645626.1">
    <property type="nucleotide sequence ID" value="NZ_BAABIJ010000002.1"/>
</dbReference>
<dbReference type="AlphaFoldDB" id="A0A562V3V6"/>
<dbReference type="OrthoDB" id="176279at2"/>
<dbReference type="GO" id="GO:0006955">
    <property type="term" value="P:immune response"/>
    <property type="evidence" value="ECO:0007669"/>
    <property type="project" value="InterPro"/>
</dbReference>
<proteinExistence type="predicted"/>
<feature type="chain" id="PRO_5021825784" evidence="3">
    <location>
        <begin position="41"/>
        <end position="466"/>
    </location>
</feature>
<evidence type="ECO:0000313" key="5">
    <source>
        <dbReference type="EMBL" id="TWJ12497.1"/>
    </source>
</evidence>
<dbReference type="InterPro" id="IPR006558">
    <property type="entry name" value="LamG-like"/>
</dbReference>
<dbReference type="PANTHER" id="PTHR46943:SF1">
    <property type="entry name" value="PENTRAXIN-RELATED PROTEIN PTX3"/>
    <property type="match status" value="1"/>
</dbReference>
<dbReference type="Proteomes" id="UP000321617">
    <property type="component" value="Unassembled WGS sequence"/>
</dbReference>
<evidence type="ECO:0000256" key="2">
    <source>
        <dbReference type="ARBA" id="ARBA00023157"/>
    </source>
</evidence>
<dbReference type="GO" id="GO:0030246">
    <property type="term" value="F:carbohydrate binding"/>
    <property type="evidence" value="ECO:0007669"/>
    <property type="project" value="UniProtKB-KW"/>
</dbReference>
<dbReference type="Pfam" id="PF13385">
    <property type="entry name" value="Laminin_G_3"/>
    <property type="match status" value="1"/>
</dbReference>
<accession>A0A562V3V6</accession>
<gene>
    <name evidence="5" type="ORF">LX16_3255</name>
</gene>
<evidence type="ECO:0000256" key="1">
    <source>
        <dbReference type="ARBA" id="ARBA00022729"/>
    </source>
</evidence>
<dbReference type="InterPro" id="IPR013320">
    <property type="entry name" value="ConA-like_dom_sf"/>
</dbReference>
<reference evidence="5 6" key="1">
    <citation type="journal article" date="2013" name="Stand. Genomic Sci.">
        <title>Genomic Encyclopedia of Type Strains, Phase I: The one thousand microbial genomes (KMG-I) project.</title>
        <authorList>
            <person name="Kyrpides N.C."/>
            <person name="Woyke T."/>
            <person name="Eisen J.A."/>
            <person name="Garrity G."/>
            <person name="Lilburn T.G."/>
            <person name="Beck B.J."/>
            <person name="Whitman W.B."/>
            <person name="Hugenholtz P."/>
            <person name="Klenk H.P."/>
        </authorList>
    </citation>
    <scope>NUCLEOTIDE SEQUENCE [LARGE SCALE GENOMIC DNA]</scope>
    <source>
        <strain evidence="5 6">DSM 45044</strain>
    </source>
</reference>
<evidence type="ECO:0000259" key="4">
    <source>
        <dbReference type="SMART" id="SM00560"/>
    </source>
</evidence>